<dbReference type="EMBL" id="JBJUIK010000005">
    <property type="protein sequence ID" value="KAL3528094.1"/>
    <property type="molecule type" value="Genomic_DNA"/>
</dbReference>
<gene>
    <name evidence="1" type="ORF">ACH5RR_012750</name>
</gene>
<dbReference type="InterPro" id="IPR021109">
    <property type="entry name" value="Peptidase_aspartic_dom_sf"/>
</dbReference>
<sequence length="154" mass="17090">MVVLDFSADFPVNMPAMGSGNTLSKMMDRQEHAFLDMIDRLGELPVGYNMLQDLRELNVSFTVLKSHVTITSGLKNAMDVMAMMDTGATHSFVTGREVQRVKLDLKENGYHIKAVNSEAQPVFGLATVELTLGSWVGQCKLMAISLDDFDLFLR</sequence>
<accession>A0ABD3AA41</accession>
<comment type="caution">
    <text evidence="1">The sequence shown here is derived from an EMBL/GenBank/DDBJ whole genome shotgun (WGS) entry which is preliminary data.</text>
</comment>
<proteinExistence type="predicted"/>
<name>A0ABD3AA41_9GENT</name>
<protein>
    <recommendedName>
        <fullName evidence="3">Peptidase A2 domain-containing protein</fullName>
    </recommendedName>
</protein>
<keyword evidence="2" id="KW-1185">Reference proteome</keyword>
<evidence type="ECO:0008006" key="3">
    <source>
        <dbReference type="Google" id="ProtNLM"/>
    </source>
</evidence>
<dbReference type="Proteomes" id="UP001630127">
    <property type="component" value="Unassembled WGS sequence"/>
</dbReference>
<reference evidence="1 2" key="1">
    <citation type="submission" date="2024-11" db="EMBL/GenBank/DDBJ databases">
        <title>A near-complete genome assembly of Cinchona calisaya.</title>
        <authorList>
            <person name="Lian D.C."/>
            <person name="Zhao X.W."/>
            <person name="Wei L."/>
        </authorList>
    </citation>
    <scope>NUCLEOTIDE SEQUENCE [LARGE SCALE GENOMIC DNA]</scope>
    <source>
        <tissue evidence="1">Nenye</tissue>
    </source>
</reference>
<dbReference type="Gene3D" id="2.40.70.10">
    <property type="entry name" value="Acid Proteases"/>
    <property type="match status" value="1"/>
</dbReference>
<evidence type="ECO:0000313" key="1">
    <source>
        <dbReference type="EMBL" id="KAL3528094.1"/>
    </source>
</evidence>
<evidence type="ECO:0000313" key="2">
    <source>
        <dbReference type="Proteomes" id="UP001630127"/>
    </source>
</evidence>
<dbReference type="AlphaFoldDB" id="A0ABD3AA41"/>
<organism evidence="1 2">
    <name type="scientific">Cinchona calisaya</name>
    <dbReference type="NCBI Taxonomy" id="153742"/>
    <lineage>
        <taxon>Eukaryota</taxon>
        <taxon>Viridiplantae</taxon>
        <taxon>Streptophyta</taxon>
        <taxon>Embryophyta</taxon>
        <taxon>Tracheophyta</taxon>
        <taxon>Spermatophyta</taxon>
        <taxon>Magnoliopsida</taxon>
        <taxon>eudicotyledons</taxon>
        <taxon>Gunneridae</taxon>
        <taxon>Pentapetalae</taxon>
        <taxon>asterids</taxon>
        <taxon>lamiids</taxon>
        <taxon>Gentianales</taxon>
        <taxon>Rubiaceae</taxon>
        <taxon>Cinchonoideae</taxon>
        <taxon>Cinchoneae</taxon>
        <taxon>Cinchona</taxon>
    </lineage>
</organism>